<keyword evidence="4" id="KW-1185">Reference proteome</keyword>
<name>A0A919KXS0_9ACTN</name>
<keyword evidence="2" id="KW-1133">Transmembrane helix</keyword>
<feature type="region of interest" description="Disordered" evidence="1">
    <location>
        <begin position="2129"/>
        <end position="2152"/>
    </location>
</feature>
<accession>A0A919KXS0</accession>
<keyword evidence="2" id="KW-0472">Membrane</keyword>
<protein>
    <submittedName>
        <fullName evidence="3">Uncharacterized protein</fullName>
    </submittedName>
</protein>
<gene>
    <name evidence="3" type="ORF">GCM10018781_44490</name>
</gene>
<feature type="region of interest" description="Disordered" evidence="1">
    <location>
        <begin position="762"/>
        <end position="782"/>
    </location>
</feature>
<evidence type="ECO:0000313" key="4">
    <source>
        <dbReference type="Proteomes" id="UP000617734"/>
    </source>
</evidence>
<keyword evidence="2" id="KW-0812">Transmembrane</keyword>
<feature type="region of interest" description="Disordered" evidence="1">
    <location>
        <begin position="1"/>
        <end position="23"/>
    </location>
</feature>
<comment type="caution">
    <text evidence="3">The sequence shown here is derived from an EMBL/GenBank/DDBJ whole genome shotgun (WGS) entry which is preliminary data.</text>
</comment>
<feature type="region of interest" description="Disordered" evidence="1">
    <location>
        <begin position="1586"/>
        <end position="1614"/>
    </location>
</feature>
<evidence type="ECO:0000256" key="2">
    <source>
        <dbReference type="SAM" id="Phobius"/>
    </source>
</evidence>
<dbReference type="GeneID" id="95354842"/>
<evidence type="ECO:0000256" key="1">
    <source>
        <dbReference type="SAM" id="MobiDB-lite"/>
    </source>
</evidence>
<feature type="compositionally biased region" description="Basic and acidic residues" evidence="1">
    <location>
        <begin position="1589"/>
        <end position="1598"/>
    </location>
</feature>
<sequence length="2688" mass="280428">MAQRPTDWNAIGLTADPTPGDPERMDEVQRSLADLGRVAREIDDALDAVLNKTGDGAFVGQTADALRDKISGPLRGFVQSVADAFENSARAITTYAGVVRDQQWRADNALSQGRGLAKDDTRLTELASTARAAGTAQDEAGRTAGSALSSAARGIKQPVSDCDLFWEAFQWLAIALILPALIFGGPIALIAIGVNLAIFVKTAVDFAQGKASALDLFLSGLGMIAPTTKGLPLLKLISAGAKFTWKGIKGVGQAVANFFRGMFTGGGMHGFAFLPGLRDFASLTGNWVKSGGLWVLNSVTKLPNWAGMTFRGSGLAVINGIKAIPGLVRGLPAGLGRFGTASWNFARAELGGTKWLRLVLPVDAAEIGQYGLRGALRIGFVERGVLGKFRFGAPILGTAGRTAAAIPVPPPLHQVDALVDLPRADLAKIRLGDWSGPRGLELPHLEPGGLGLGFSRPPAFGVHSGFTDQLSLAPHAVRQLDALLDTPVRELHAVRMGDWANLTVTPSGLHLDTGLGVSAHTPVGAGTLAGHAGSPGTLHLPGTLGSAHPVTPAAHLTDSLGAGTGTVHLPALQTQTVGLLHQPGTAVNGLGTVGAAGTGALHTAAPHVPAVHTADLLAPANSVHPAATLHPATALNPSAGVHPGGAFTPVTTAPAGTVHGLGQIGSPGAQLHGALDLLATGSPLNRADAPVFSTGGHLGEHSTQALTAHQVNIHLSEFAPPRTVTAPPAVLPGVHAPGAGAGTVTRVDDALGLLDHGGRSLTPPPVSSVVQPPAVHTPGPAVHTPPPLVQAPLVQAPPVHPPAAGAAPHGAGAGPGRLTGAQLDQLWRQQSDRVVALFGAADDPARAAKLQAWQELTLARHEFGKAERLLADLDARPGSGSRPSPVRIHAQASADLAAQRLDESLDRLGALGVDPARMDQDLARLSADSLRERPRLLGGSGGSQAMPQLNPQPVPQVLVQAPPPPPVLLPLADSAAAGPNGWRIETTVTPGGPVHRMLDAHNVPDPLLQPVARPGGGFDVHNAHLGSTQSYDGTGRLVAEEIPLGGLDGAPTGQWVHTDFDGHGAPTHEVRDATGRLPLNVTARPGGGFDLRDPLTGGHRGFDQGGALVEEGRPLLDAGGVRVGPVLVLSHDNGTLTHALAGPGGHRLDVLPGGAGLRVTHPVTGRSVHVDVQGRFLDEGLALGDGAGLRGARFAVPDGAGGHLLTDAAGTRLAQPVTTLPDGTVRITDAGTGVSVRYGADGLRVETGLSLADAAGARGGHFLVDGAPHRITDAAGRPNGLTADPLAGGGWRVTDPHTGASTRYTPQGGFAEQGLALGDGAGLRGARFAVPDGTGGHVLTDAAGTRLAQPVTTLPDGTVRITDAATGVSVRHGADGLRVETGLSLADAGGLRGARFAVPDGAGGHLLTDITGAGLPERVVAHPGGGFRVERPPTTPGGGLRYERHGADGTLDARGQQLLDAGGVQVGHLEHPVGGPPHPPAPAPHWLDGGFRPDPRRVVTADGTGFRVGDLDGGHQVFDDAGRLTDDATRLRGPGGAPADRWVVAHTPQGGPRTLTVVDATDAPLPHLTVTERPGGVRQITDTTAGGDFVRHGADGSRLEAGTSLRGPDGNPDGTFAVVPEPNPAGVRAPGRLEDAAGTAVPHRVVTVRADGGLQVTFDRPGGARDGEFTAYDPNGGAVTHQGVNVLDGGRRTDHQYVIDHTPAAGATWSRQPHPAAAHPAPAAGTGAFHHGRVQITGDGGRIRLLGSTYTPVEVFERRVLPGGGVLDAYRRTDTIAFGDLNRRTGWAHWDDTGALAGHGTRRYDTSGFGWRDVDHRGTTVHEYRDGLQKTGGVAGHTFAVRGAGGRWTWHRFDGAGTELAHGPRTPHRDGGWTDRLADNTLVQKQYGMAHGPDKAGHFQEHTWRAGVQHTWERQSPHGKEVGKREVLTTDQGVLVTSRWSEQRPPVWVRDRLVHAGTPQGAAAHLATDTRFQTFHWNKTGGVNAGGVNAVGGVRYVAMDGALVDLGADGRFVRSTVKLHSGNTLKVGDHAAPPGHPPTHPAHIPWEEPGRRGYRADLPPAPGGGANRPIWQDRFQDPAGGWVVAREGFADGSVREYRVPPQVNPATGQVNGRLDNPWVQRDAHGNLTGTHDTWSDAHGNPARITGTGRPDSARWTWTATDHLGNVTTGNRTFFRGSADPRLPWDDSFRDFDGAGALVRERNMLDGGRWTDSWRGTAPGGGERWFTQKYGPGGAVVDYGAGQQVRRWWNGTTRAWEDGRQAGARHFRDEFRPAGGGPALTVREVPPHLALGDGPLRVREYVPGGGAPHPAGAWKEFDHGAVVRERKPLGDGTFLEKDAWRSQWRRYDGTGRIVAQRTDSGLVWESTPGGGLRVTGNEYDFRGPLTEIRGFGRRVREANRLPWGDSVSVRVPRMQNALDGVPGLPAAAGGRVPLGEALYQPYWKVLAKKVALEFGQEFILEFGANLAVNGIVAAANNKPFTGKDALKAFANAAVGAGVKSLVSTGMHEIRGSFTGGPKSVWGNVDGGKHEMRRPNNHDKNWANEWAGNETPTRWRGGTYDFFYNAALGGVVGWVNGSMNAAVWGVTGADGKTHVLSGMDAFLDGGIAGLAGLTTASSAALAKNAVIMGGGSRFFHRQGFGEFWLQLPFKIFEKTVTSLWLTNAYRASINPPWYRNPLPPAPGPQQGQNP</sequence>
<dbReference type="EMBL" id="BNBO01000026">
    <property type="protein sequence ID" value="GHH75506.1"/>
    <property type="molecule type" value="Genomic_DNA"/>
</dbReference>
<feature type="region of interest" description="Disordered" evidence="1">
    <location>
        <begin position="799"/>
        <end position="819"/>
    </location>
</feature>
<reference evidence="3" key="1">
    <citation type="journal article" date="2014" name="Int. J. Syst. Evol. Microbiol.">
        <title>Complete genome sequence of Corynebacterium casei LMG S-19264T (=DSM 44701T), isolated from a smear-ripened cheese.</title>
        <authorList>
            <consortium name="US DOE Joint Genome Institute (JGI-PGF)"/>
            <person name="Walter F."/>
            <person name="Albersmeier A."/>
            <person name="Kalinowski J."/>
            <person name="Ruckert C."/>
        </authorList>
    </citation>
    <scope>NUCLEOTIDE SEQUENCE</scope>
    <source>
        <strain evidence="3">JCM 4646</strain>
    </source>
</reference>
<feature type="transmembrane region" description="Helical" evidence="2">
    <location>
        <begin position="171"/>
        <end position="200"/>
    </location>
</feature>
<proteinExistence type="predicted"/>
<feature type="compositionally biased region" description="Low complexity" evidence="1">
    <location>
        <begin position="799"/>
        <end position="810"/>
    </location>
</feature>
<organism evidence="3 4">
    <name type="scientific">Kitasatospora indigofera</name>
    <dbReference type="NCBI Taxonomy" id="67307"/>
    <lineage>
        <taxon>Bacteria</taxon>
        <taxon>Bacillati</taxon>
        <taxon>Actinomycetota</taxon>
        <taxon>Actinomycetes</taxon>
        <taxon>Kitasatosporales</taxon>
        <taxon>Streptomycetaceae</taxon>
        <taxon>Kitasatospora</taxon>
    </lineage>
</organism>
<dbReference type="Proteomes" id="UP000617734">
    <property type="component" value="Unassembled WGS sequence"/>
</dbReference>
<evidence type="ECO:0000313" key="3">
    <source>
        <dbReference type="EMBL" id="GHH75506.1"/>
    </source>
</evidence>
<reference evidence="3" key="2">
    <citation type="submission" date="2020-09" db="EMBL/GenBank/DDBJ databases">
        <authorList>
            <person name="Sun Q."/>
            <person name="Ohkuma M."/>
        </authorList>
    </citation>
    <scope>NUCLEOTIDE SEQUENCE</scope>
    <source>
        <strain evidence="3">JCM 4646</strain>
    </source>
</reference>
<dbReference type="RefSeq" id="WP_190212649.1">
    <property type="nucleotide sequence ID" value="NZ_BNBO01000026.1"/>
</dbReference>